<evidence type="ECO:0000313" key="2">
    <source>
        <dbReference type="Proteomes" id="UP000231823"/>
    </source>
</evidence>
<dbReference type="AlphaFoldDB" id="A0A2K8SFB0"/>
<dbReference type="EMBL" id="CP025057">
    <property type="protein sequence ID" value="AUB32126.1"/>
    <property type="molecule type" value="Genomic_DNA"/>
</dbReference>
<proteinExistence type="predicted"/>
<dbReference type="Proteomes" id="UP000231823">
    <property type="component" value="Chromosome"/>
</dbReference>
<dbReference type="KEGG" id="sfz:SFLOR_v1c10800"/>
<name>A0A2K8SFB0_9MOLU</name>
<protein>
    <submittedName>
        <fullName evidence="1">Uncharacterized protein</fullName>
    </submittedName>
</protein>
<keyword evidence="2" id="KW-1185">Reference proteome</keyword>
<reference evidence="1 2" key="1">
    <citation type="submission" date="2017-12" db="EMBL/GenBank/DDBJ databases">
        <title>Complete genome sequence of Spiroplasma floricola 23-6 (ATCC 29989).</title>
        <authorList>
            <person name="Tsai Y.-M."/>
            <person name="Wu P.-S."/>
            <person name="Lo W.-S."/>
            <person name="Kuo C.-H."/>
        </authorList>
    </citation>
    <scope>NUCLEOTIDE SEQUENCE [LARGE SCALE GENOMIC DNA]</scope>
    <source>
        <strain evidence="1 2">23-6</strain>
    </source>
</reference>
<gene>
    <name evidence="1" type="ORF">SFLOR_v1c10800</name>
</gene>
<organism evidence="1 2">
    <name type="scientific">Spiroplasma floricola 23-6</name>
    <dbReference type="NCBI Taxonomy" id="1336749"/>
    <lineage>
        <taxon>Bacteria</taxon>
        <taxon>Bacillati</taxon>
        <taxon>Mycoplasmatota</taxon>
        <taxon>Mollicutes</taxon>
        <taxon>Entomoplasmatales</taxon>
        <taxon>Spiroplasmataceae</taxon>
        <taxon>Spiroplasma</taxon>
    </lineage>
</organism>
<dbReference type="RefSeq" id="WP_100917073.1">
    <property type="nucleotide sequence ID" value="NZ_CP025057.1"/>
</dbReference>
<sequence length="65" mass="7886">MDYRKTLYSPKGKEIDLIILKEDNRIERFYETKNELINSLTPKKIVDHFEKMEKWALTENPNTKK</sequence>
<accession>A0A2K8SFB0</accession>
<evidence type="ECO:0000313" key="1">
    <source>
        <dbReference type="EMBL" id="AUB32126.1"/>
    </source>
</evidence>